<evidence type="ECO:0000259" key="9">
    <source>
        <dbReference type="PROSITE" id="PS50893"/>
    </source>
</evidence>
<feature type="domain" description="ABC transporter" evidence="9">
    <location>
        <begin position="6"/>
        <end position="241"/>
    </location>
</feature>
<dbReference type="AlphaFoldDB" id="A0A8J8MDE1"/>
<reference evidence="10 11" key="1">
    <citation type="submission" date="2020-07" db="EMBL/GenBank/DDBJ databases">
        <title>Vallitalea guaymasensis genome.</title>
        <authorList>
            <person name="Postec A."/>
        </authorList>
    </citation>
    <scope>NUCLEOTIDE SEQUENCE [LARGE SCALE GENOMIC DNA]</scope>
    <source>
        <strain evidence="10 11">Ra1766G1</strain>
    </source>
</reference>
<evidence type="ECO:0000256" key="3">
    <source>
        <dbReference type="ARBA" id="ARBA00022475"/>
    </source>
</evidence>
<dbReference type="GO" id="GO:0016887">
    <property type="term" value="F:ATP hydrolysis activity"/>
    <property type="evidence" value="ECO:0007669"/>
    <property type="project" value="InterPro"/>
</dbReference>
<dbReference type="InterPro" id="IPR003439">
    <property type="entry name" value="ABC_transporter-like_ATP-bd"/>
</dbReference>
<dbReference type="Proteomes" id="UP000677305">
    <property type="component" value="Chromosome"/>
</dbReference>
<evidence type="ECO:0000256" key="8">
    <source>
        <dbReference type="ARBA" id="ARBA00023136"/>
    </source>
</evidence>
<dbReference type="EMBL" id="CP058561">
    <property type="protein sequence ID" value="QUH30837.1"/>
    <property type="molecule type" value="Genomic_DNA"/>
</dbReference>
<evidence type="ECO:0000256" key="1">
    <source>
        <dbReference type="ARBA" id="ARBA00004202"/>
    </source>
</evidence>
<dbReference type="KEGG" id="vgu:HYG85_18700"/>
<protein>
    <submittedName>
        <fullName evidence="10">Sugar ABC transporter ATP-binding protein</fullName>
    </submittedName>
</protein>
<keyword evidence="8" id="KW-0472">Membrane</keyword>
<dbReference type="PANTHER" id="PTHR43790:SF9">
    <property type="entry name" value="GALACTOFURANOSE TRANSPORTER ATP-BINDING PROTEIN YTFR"/>
    <property type="match status" value="1"/>
</dbReference>
<keyword evidence="6 10" id="KW-0067">ATP-binding</keyword>
<evidence type="ECO:0000256" key="4">
    <source>
        <dbReference type="ARBA" id="ARBA00022737"/>
    </source>
</evidence>
<dbReference type="InterPro" id="IPR017871">
    <property type="entry name" value="ABC_transporter-like_CS"/>
</dbReference>
<dbReference type="GO" id="GO:0005886">
    <property type="term" value="C:plasma membrane"/>
    <property type="evidence" value="ECO:0007669"/>
    <property type="project" value="UniProtKB-SubCell"/>
</dbReference>
<name>A0A8J8MDE1_9FIRM</name>
<accession>A0A8J8MDE1</accession>
<gene>
    <name evidence="10" type="ORF">HYG85_18700</name>
</gene>
<organism evidence="10 11">
    <name type="scientific">Vallitalea guaymasensis</name>
    <dbReference type="NCBI Taxonomy" id="1185412"/>
    <lineage>
        <taxon>Bacteria</taxon>
        <taxon>Bacillati</taxon>
        <taxon>Bacillota</taxon>
        <taxon>Clostridia</taxon>
        <taxon>Lachnospirales</taxon>
        <taxon>Vallitaleaceae</taxon>
        <taxon>Vallitalea</taxon>
    </lineage>
</organism>
<dbReference type="Pfam" id="PF00005">
    <property type="entry name" value="ABC_tran"/>
    <property type="match status" value="2"/>
</dbReference>
<evidence type="ECO:0000256" key="5">
    <source>
        <dbReference type="ARBA" id="ARBA00022741"/>
    </source>
</evidence>
<evidence type="ECO:0000256" key="2">
    <source>
        <dbReference type="ARBA" id="ARBA00022448"/>
    </source>
</evidence>
<keyword evidence="2" id="KW-0813">Transport</keyword>
<dbReference type="FunFam" id="3.40.50.300:FF:000127">
    <property type="entry name" value="Ribose import ATP-binding protein RbsA"/>
    <property type="match status" value="1"/>
</dbReference>
<dbReference type="InterPro" id="IPR027417">
    <property type="entry name" value="P-loop_NTPase"/>
</dbReference>
<feature type="domain" description="ABC transporter" evidence="9">
    <location>
        <begin position="248"/>
        <end position="495"/>
    </location>
</feature>
<keyword evidence="7" id="KW-1278">Translocase</keyword>
<dbReference type="SMART" id="SM00382">
    <property type="entry name" value="AAA"/>
    <property type="match status" value="2"/>
</dbReference>
<dbReference type="PROSITE" id="PS00211">
    <property type="entry name" value="ABC_TRANSPORTER_1"/>
    <property type="match status" value="1"/>
</dbReference>
<evidence type="ECO:0000256" key="7">
    <source>
        <dbReference type="ARBA" id="ARBA00022967"/>
    </source>
</evidence>
<dbReference type="CDD" id="cd03216">
    <property type="entry name" value="ABC_Carb_Monos_I"/>
    <property type="match status" value="1"/>
</dbReference>
<comment type="subcellular location">
    <subcellularLocation>
        <location evidence="1">Cell membrane</location>
        <topology evidence="1">Peripheral membrane protein</topology>
    </subcellularLocation>
</comment>
<dbReference type="InterPro" id="IPR050107">
    <property type="entry name" value="ABC_carbohydrate_import_ATPase"/>
</dbReference>
<dbReference type="PROSITE" id="PS50893">
    <property type="entry name" value="ABC_TRANSPORTER_2"/>
    <property type="match status" value="2"/>
</dbReference>
<keyword evidence="5" id="KW-0547">Nucleotide-binding</keyword>
<dbReference type="PANTHER" id="PTHR43790">
    <property type="entry name" value="CARBOHYDRATE TRANSPORT ATP-BINDING PROTEIN MG119-RELATED"/>
    <property type="match status" value="1"/>
</dbReference>
<dbReference type="RefSeq" id="WP_212690952.1">
    <property type="nucleotide sequence ID" value="NZ_CAJXUH010000001.1"/>
</dbReference>
<keyword evidence="3" id="KW-1003">Cell membrane</keyword>
<evidence type="ECO:0000256" key="6">
    <source>
        <dbReference type="ARBA" id="ARBA00022840"/>
    </source>
</evidence>
<dbReference type="SUPFAM" id="SSF52540">
    <property type="entry name" value="P-loop containing nucleoside triphosphate hydrolases"/>
    <property type="match status" value="2"/>
</dbReference>
<keyword evidence="11" id="KW-1185">Reference proteome</keyword>
<dbReference type="GO" id="GO:0005524">
    <property type="term" value="F:ATP binding"/>
    <property type="evidence" value="ECO:0007669"/>
    <property type="project" value="UniProtKB-KW"/>
</dbReference>
<dbReference type="InterPro" id="IPR003593">
    <property type="entry name" value="AAA+_ATPase"/>
</dbReference>
<sequence length="498" mass="55414">MSNYILEMNDISKSFPGVKALQNVSLKVKYGEVHCLMGENGAGKSTLINILAGLLEKDTGEIFIDQKPVSINNPHDAYRNGISFIFQELSVVDTLTVEENMTLGFESSYGSIVNKKENIKRVKNILQKLNIDILYNSYVGDLTVCEKQMMLIAKALSQDSKIIVMDEPTASLTNKETDELFKMIESLKEEGVTFIYVSHRFEDIFTIGDRITVFRDGKNAKDLIVKDTSEEEIIRYMVGRNIEDTFPKRNHEIGETILEVEKICAKELIKDVSFQLKRGQVLGVSGLAGAGKTELARALFGDNPIISGHITLKGQKINLNKPQDAIKSKIALLPEERRTQGIVGKMTVRENISLVVSNRLSKLCVINRKKDRQLAKKYIKDINVKTPTPEQIIRFLSGGNQQKAIIGKWLATEADIFLLDEPTRGIDIGAKSEIYEIINGLTKSGKAVLLFSSELPELLGVCDDIMVMNNGRLAGVLSNEEATQEEIMKLSVGGSDHE</sequence>
<evidence type="ECO:0000313" key="11">
    <source>
        <dbReference type="Proteomes" id="UP000677305"/>
    </source>
</evidence>
<dbReference type="CDD" id="cd03215">
    <property type="entry name" value="ABC_Carb_Monos_II"/>
    <property type="match status" value="1"/>
</dbReference>
<proteinExistence type="predicted"/>
<keyword evidence="4" id="KW-0677">Repeat</keyword>
<evidence type="ECO:0000313" key="10">
    <source>
        <dbReference type="EMBL" id="QUH30837.1"/>
    </source>
</evidence>
<dbReference type="Gene3D" id="3.40.50.300">
    <property type="entry name" value="P-loop containing nucleotide triphosphate hydrolases"/>
    <property type="match status" value="2"/>
</dbReference>